<evidence type="ECO:0000256" key="21">
    <source>
        <dbReference type="ARBA" id="ARBA00023065"/>
    </source>
</evidence>
<dbReference type="PRINTS" id="PR01495">
    <property type="entry name" value="SHABCHANNEL"/>
</dbReference>
<dbReference type="Proteomes" id="UP000424527">
    <property type="component" value="Unassembled WGS sequence"/>
</dbReference>
<dbReference type="Pfam" id="PF25163">
    <property type="entry name" value="UBA_RNF31"/>
    <property type="match status" value="1"/>
</dbReference>
<gene>
    <name evidence="34" type="ORF">D5F01_LYC11100</name>
</gene>
<dbReference type="Gene3D" id="1.10.287.70">
    <property type="match status" value="1"/>
</dbReference>
<dbReference type="Gene3D" id="1.20.58.2190">
    <property type="match status" value="1"/>
</dbReference>
<dbReference type="PANTHER" id="PTHR16004:SF5">
    <property type="entry name" value="E3 UBIQUITIN-PROTEIN LIGASE RNF31"/>
    <property type="match status" value="1"/>
</dbReference>
<evidence type="ECO:0000313" key="35">
    <source>
        <dbReference type="Proteomes" id="UP000424527"/>
    </source>
</evidence>
<dbReference type="PANTHER" id="PTHR16004">
    <property type="entry name" value="RING FINGER PROTEIN 31-RELATED"/>
    <property type="match status" value="1"/>
</dbReference>
<feature type="compositionally biased region" description="Low complexity" evidence="28">
    <location>
        <begin position="742"/>
        <end position="760"/>
    </location>
</feature>
<dbReference type="CDD" id="cd16631">
    <property type="entry name" value="mRING-HC-C4C4_RBR_HOIP"/>
    <property type="match status" value="1"/>
</dbReference>
<dbReference type="GO" id="GO:0005249">
    <property type="term" value="F:voltage-gated potassium channel activity"/>
    <property type="evidence" value="ECO:0007669"/>
    <property type="project" value="InterPro"/>
</dbReference>
<keyword evidence="12" id="KW-0479">Metal-binding</keyword>
<dbReference type="FunFam" id="3.30.710.10:FF:000010">
    <property type="entry name" value="Potassium voltage-gated channel subfamily B member"/>
    <property type="match status" value="1"/>
</dbReference>
<dbReference type="InterPro" id="IPR013083">
    <property type="entry name" value="Znf_RING/FYVE/PHD"/>
</dbReference>
<dbReference type="PROSITE" id="PS50199">
    <property type="entry name" value="ZF_RANBP2_2"/>
    <property type="match status" value="2"/>
</dbReference>
<dbReference type="GO" id="GO:0070530">
    <property type="term" value="F:K63-linked polyubiquitin modification-dependent protein binding"/>
    <property type="evidence" value="ECO:0007669"/>
    <property type="project" value="TreeGrafter"/>
</dbReference>
<dbReference type="PROSITE" id="PS50089">
    <property type="entry name" value="ZF_RING_2"/>
    <property type="match status" value="1"/>
</dbReference>
<evidence type="ECO:0000259" key="30">
    <source>
        <dbReference type="PROSITE" id="PS50089"/>
    </source>
</evidence>
<dbReference type="SUPFAM" id="SSF57850">
    <property type="entry name" value="RING/U-box"/>
    <property type="match status" value="2"/>
</dbReference>
<dbReference type="Gene3D" id="1.10.8.10">
    <property type="entry name" value="DNA helicase RuvA subunit, C-terminal domain"/>
    <property type="match status" value="1"/>
</dbReference>
<dbReference type="SUPFAM" id="SSF54695">
    <property type="entry name" value="POZ domain"/>
    <property type="match status" value="1"/>
</dbReference>
<feature type="region of interest" description="Disordered" evidence="28">
    <location>
        <begin position="728"/>
        <end position="773"/>
    </location>
</feature>
<feature type="transmembrane region" description="Helical" evidence="29">
    <location>
        <begin position="234"/>
        <end position="252"/>
    </location>
</feature>
<keyword evidence="20 29" id="KW-1133">Transmembrane helix</keyword>
<evidence type="ECO:0000256" key="10">
    <source>
        <dbReference type="ARBA" id="ARBA00022679"/>
    </source>
</evidence>
<dbReference type="PRINTS" id="PR01491">
    <property type="entry name" value="KVCHANNEL"/>
</dbReference>
<evidence type="ECO:0000259" key="33">
    <source>
        <dbReference type="PROSITE" id="PS51873"/>
    </source>
</evidence>
<dbReference type="Pfam" id="PF22191">
    <property type="entry name" value="IBR_1"/>
    <property type="match status" value="1"/>
</dbReference>
<dbReference type="InterPro" id="IPR027359">
    <property type="entry name" value="Volt_channel_dom_sf"/>
</dbReference>
<dbReference type="SMART" id="SM00647">
    <property type="entry name" value="IBR"/>
    <property type="match status" value="1"/>
</dbReference>
<evidence type="ECO:0000256" key="8">
    <source>
        <dbReference type="ARBA" id="ARBA00022538"/>
    </source>
</evidence>
<evidence type="ECO:0000259" key="31">
    <source>
        <dbReference type="PROSITE" id="PS50119"/>
    </source>
</evidence>
<keyword evidence="23" id="KW-0966">Cell projection</keyword>
<dbReference type="InterPro" id="IPR001876">
    <property type="entry name" value="Znf_RanBP2"/>
</dbReference>
<dbReference type="GO" id="GO:0043204">
    <property type="term" value="C:perikaryon"/>
    <property type="evidence" value="ECO:0007669"/>
    <property type="project" value="UniProtKB-SubCell"/>
</dbReference>
<evidence type="ECO:0000256" key="29">
    <source>
        <dbReference type="SAM" id="Phobius"/>
    </source>
</evidence>
<evidence type="ECO:0000256" key="24">
    <source>
        <dbReference type="ARBA" id="ARBA00023303"/>
    </source>
</evidence>
<feature type="transmembrane region" description="Helical" evidence="29">
    <location>
        <begin position="196"/>
        <end position="214"/>
    </location>
</feature>
<evidence type="ECO:0000256" key="1">
    <source>
        <dbReference type="ARBA" id="ARBA00004141"/>
    </source>
</evidence>
<evidence type="ECO:0000256" key="14">
    <source>
        <dbReference type="ARBA" id="ARBA00022771"/>
    </source>
</evidence>
<comment type="similarity">
    <text evidence="5">Belongs to the RBR family.</text>
</comment>
<dbReference type="InterPro" id="IPR000210">
    <property type="entry name" value="BTB/POZ_dom"/>
</dbReference>
<dbReference type="PROSITE" id="PS01358">
    <property type="entry name" value="ZF_RANBP2_1"/>
    <property type="match status" value="2"/>
</dbReference>
<dbReference type="InterPro" id="IPR000315">
    <property type="entry name" value="Znf_B-box"/>
</dbReference>
<keyword evidence="14 26" id="KW-0863">Zinc-finger</keyword>
<dbReference type="InterPro" id="IPR047540">
    <property type="entry name" value="BRcat_RBR_RNF31-like"/>
</dbReference>
<dbReference type="GO" id="GO:0071797">
    <property type="term" value="C:LUBAC complex"/>
    <property type="evidence" value="ECO:0007669"/>
    <property type="project" value="InterPro"/>
</dbReference>
<dbReference type="InterPro" id="IPR057426">
    <property type="entry name" value="RNF31_UBA_3"/>
</dbReference>
<dbReference type="PROSITE" id="PS50119">
    <property type="entry name" value="ZF_BBOX"/>
    <property type="match status" value="1"/>
</dbReference>
<comment type="catalytic activity">
    <reaction evidence="25">
        <text>K(+)(in) = K(+)(out)</text>
        <dbReference type="Rhea" id="RHEA:29463"/>
        <dbReference type="ChEBI" id="CHEBI:29103"/>
    </reaction>
</comment>
<keyword evidence="22 29" id="KW-0472">Membrane</keyword>
<dbReference type="InterPro" id="IPR003131">
    <property type="entry name" value="T1-type_BTB"/>
</dbReference>
<reference evidence="34 35" key="1">
    <citation type="submission" date="2019-07" db="EMBL/GenBank/DDBJ databases">
        <title>Chromosome genome assembly for large yellow croaker.</title>
        <authorList>
            <person name="Xiao S."/>
        </authorList>
    </citation>
    <scope>NUCLEOTIDE SEQUENCE [LARGE SCALE GENOMIC DNA]</scope>
    <source>
        <strain evidence="34">JMULYC20181020</strain>
        <tissue evidence="34">Muscle</tissue>
    </source>
</reference>
<keyword evidence="35" id="KW-1185">Reference proteome</keyword>
<keyword evidence="21" id="KW-0406">Ion transport</keyword>
<keyword evidence="19" id="KW-0630">Potassium</keyword>
<evidence type="ECO:0000256" key="23">
    <source>
        <dbReference type="ARBA" id="ARBA00023273"/>
    </source>
</evidence>
<dbReference type="FunFam" id="1.10.287.70:FF:000034">
    <property type="entry name" value="Potassium voltage-gated channel subfamily B member"/>
    <property type="match status" value="1"/>
</dbReference>
<evidence type="ECO:0000256" key="7">
    <source>
        <dbReference type="ARBA" id="ARBA00022475"/>
    </source>
</evidence>
<dbReference type="GO" id="GO:0008076">
    <property type="term" value="C:voltage-gated potassium channel complex"/>
    <property type="evidence" value="ECO:0007669"/>
    <property type="project" value="InterPro"/>
</dbReference>
<dbReference type="GO" id="GO:0097039">
    <property type="term" value="P:protein linear polyubiquitination"/>
    <property type="evidence" value="ECO:0007669"/>
    <property type="project" value="TreeGrafter"/>
</dbReference>
<feature type="compositionally biased region" description="Low complexity" evidence="28">
    <location>
        <begin position="1186"/>
        <end position="1201"/>
    </location>
</feature>
<feature type="transmembrane region" description="Helical" evidence="29">
    <location>
        <begin position="370"/>
        <end position="387"/>
    </location>
</feature>
<keyword evidence="15" id="KW-0833">Ubl conjugation pathway</keyword>
<evidence type="ECO:0000256" key="17">
    <source>
        <dbReference type="ARBA" id="ARBA00022833"/>
    </source>
</evidence>
<dbReference type="InterPro" id="IPR032065">
    <property type="entry name" value="RNF31-UBA"/>
</dbReference>
<evidence type="ECO:0000256" key="13">
    <source>
        <dbReference type="ARBA" id="ARBA00022737"/>
    </source>
</evidence>
<keyword evidence="16" id="KW-0631">Potassium channel</keyword>
<keyword evidence="24" id="KW-0407">Ion channel</keyword>
<organism evidence="34 35">
    <name type="scientific">Larimichthys crocea</name>
    <name type="common">Large yellow croaker</name>
    <name type="synonym">Pseudosciaena crocea</name>
    <dbReference type="NCBI Taxonomy" id="215358"/>
    <lineage>
        <taxon>Eukaryota</taxon>
        <taxon>Metazoa</taxon>
        <taxon>Chordata</taxon>
        <taxon>Craniata</taxon>
        <taxon>Vertebrata</taxon>
        <taxon>Euteleostomi</taxon>
        <taxon>Actinopterygii</taxon>
        <taxon>Neopterygii</taxon>
        <taxon>Teleostei</taxon>
        <taxon>Neoteleostei</taxon>
        <taxon>Acanthomorphata</taxon>
        <taxon>Eupercaria</taxon>
        <taxon>Sciaenidae</taxon>
        <taxon>Larimichthys</taxon>
    </lineage>
</organism>
<dbReference type="InterPro" id="IPR036339">
    <property type="entry name" value="PUB-like_dom_sf"/>
</dbReference>
<dbReference type="InterPro" id="IPR002867">
    <property type="entry name" value="IBR_dom"/>
</dbReference>
<keyword evidence="8" id="KW-0633">Potassium transport</keyword>
<feature type="region of interest" description="Disordered" evidence="28">
    <location>
        <begin position="517"/>
        <end position="544"/>
    </location>
</feature>
<evidence type="ECO:0000259" key="32">
    <source>
        <dbReference type="PROSITE" id="PS50199"/>
    </source>
</evidence>
<dbReference type="InterPro" id="IPR003973">
    <property type="entry name" value="K_chnl_volt-dep_Kv2"/>
</dbReference>
<dbReference type="InterPro" id="IPR044066">
    <property type="entry name" value="TRIAD_supradom"/>
</dbReference>
<dbReference type="InterPro" id="IPR047541">
    <property type="entry name" value="RNF31_RBR_mRING-HC-like"/>
</dbReference>
<keyword evidence="11 29" id="KW-0812">Transmembrane</keyword>
<dbReference type="GO" id="GO:0030425">
    <property type="term" value="C:dendrite"/>
    <property type="evidence" value="ECO:0007669"/>
    <property type="project" value="UniProtKB-SubCell"/>
</dbReference>
<name>A0A6G0IJQ6_LARCR</name>
<dbReference type="GO" id="GO:0036435">
    <property type="term" value="F:K48-linked polyubiquitin modification-dependent protein binding"/>
    <property type="evidence" value="ECO:0007669"/>
    <property type="project" value="TreeGrafter"/>
</dbReference>
<dbReference type="EMBL" id="REGW02000010">
    <property type="protein sequence ID" value="KAE8291492.1"/>
    <property type="molecule type" value="Genomic_DNA"/>
</dbReference>
<dbReference type="Gene3D" id="3.30.710.10">
    <property type="entry name" value="Potassium Channel Kv1.1, Chain A"/>
    <property type="match status" value="1"/>
</dbReference>
<evidence type="ECO:0000256" key="5">
    <source>
        <dbReference type="ARBA" id="ARBA00008278"/>
    </source>
</evidence>
<dbReference type="GO" id="GO:0008270">
    <property type="term" value="F:zinc ion binding"/>
    <property type="evidence" value="ECO:0007669"/>
    <property type="project" value="UniProtKB-KW"/>
</dbReference>
<feature type="domain" description="RanBP2-type" evidence="32">
    <location>
        <begin position="1300"/>
        <end position="1329"/>
    </location>
</feature>
<evidence type="ECO:0000256" key="20">
    <source>
        <dbReference type="ARBA" id="ARBA00022989"/>
    </source>
</evidence>
<evidence type="ECO:0000256" key="22">
    <source>
        <dbReference type="ARBA" id="ARBA00023136"/>
    </source>
</evidence>
<dbReference type="InterPro" id="IPR026254">
    <property type="entry name" value="RNF31-like"/>
</dbReference>
<feature type="domain" description="RING-type" evidence="33">
    <location>
        <begin position="1609"/>
        <end position="1823"/>
    </location>
</feature>
<keyword evidence="10" id="KW-0808">Transferase</keyword>
<dbReference type="Gene3D" id="1.20.120.350">
    <property type="entry name" value="Voltage-gated potassium channels. Chain C"/>
    <property type="match status" value="1"/>
</dbReference>
<evidence type="ECO:0000256" key="4">
    <source>
        <dbReference type="ARBA" id="ARBA00004484"/>
    </source>
</evidence>
<evidence type="ECO:0000256" key="15">
    <source>
        <dbReference type="ARBA" id="ARBA00022786"/>
    </source>
</evidence>
<dbReference type="FunFam" id="1.20.120.350:FF:000018">
    <property type="entry name" value="Potassium voltage-gated channel subfamily B member"/>
    <property type="match status" value="1"/>
</dbReference>
<feature type="transmembrane region" description="Helical" evidence="29">
    <location>
        <begin position="399"/>
        <end position="419"/>
    </location>
</feature>
<keyword evidence="7" id="KW-1003">Cell membrane</keyword>
<dbReference type="SMART" id="SM00225">
    <property type="entry name" value="BTB"/>
    <property type="match status" value="1"/>
</dbReference>
<dbReference type="Gene3D" id="3.30.40.10">
    <property type="entry name" value="Zinc/RING finger domain, C3HC4 (zinc finger)"/>
    <property type="match status" value="1"/>
</dbReference>
<feature type="coiled-coil region" evidence="27">
    <location>
        <begin position="144"/>
        <end position="171"/>
    </location>
</feature>
<evidence type="ECO:0000256" key="3">
    <source>
        <dbReference type="ARBA" id="ARBA00004279"/>
    </source>
</evidence>
<evidence type="ECO:0000256" key="9">
    <source>
        <dbReference type="ARBA" id="ARBA00022553"/>
    </source>
</evidence>
<dbReference type="InterPro" id="IPR005821">
    <property type="entry name" value="Ion_trans_dom"/>
</dbReference>
<keyword evidence="9" id="KW-0597">Phosphoprotein</keyword>
<evidence type="ECO:0000256" key="28">
    <source>
        <dbReference type="SAM" id="MobiDB-lite"/>
    </source>
</evidence>
<feature type="compositionally biased region" description="Polar residues" evidence="28">
    <location>
        <begin position="728"/>
        <end position="740"/>
    </location>
</feature>
<dbReference type="Gene3D" id="2.30.30.380">
    <property type="entry name" value="Zn-finger domain of Sec23/24"/>
    <property type="match status" value="1"/>
</dbReference>
<dbReference type="PRINTS" id="PR00169">
    <property type="entry name" value="KCHANNEL"/>
</dbReference>
<evidence type="ECO:0000313" key="34">
    <source>
        <dbReference type="EMBL" id="KAE8291492.1"/>
    </source>
</evidence>
<dbReference type="Gene3D" id="6.10.140.1100">
    <property type="match status" value="1"/>
</dbReference>
<feature type="region of interest" description="Disordered" evidence="28">
    <location>
        <begin position="1180"/>
        <end position="1201"/>
    </location>
</feature>
<evidence type="ECO:0000256" key="11">
    <source>
        <dbReference type="ARBA" id="ARBA00022692"/>
    </source>
</evidence>
<evidence type="ECO:0000256" key="12">
    <source>
        <dbReference type="ARBA" id="ARBA00022723"/>
    </source>
</evidence>
<keyword evidence="17" id="KW-0862">Zinc</keyword>
<dbReference type="Pfam" id="PF03521">
    <property type="entry name" value="Kv2channel"/>
    <property type="match status" value="1"/>
</dbReference>
<comment type="caution">
    <text evidence="34">The sequence shown here is derived from an EMBL/GenBank/DDBJ whole genome shotgun (WGS) entry which is preliminary data.</text>
</comment>
<sequence>MTDRVSFSTPKVNPRSAATPVLPPEPIDIIRIKARSRRVRLNVGGLTHEVLWRTLDRLPRTRLGQLRDCNTHESLLELCDDYSLTENEYFFDRHPVAFSSILNFYRTGKLHMMEEMCALSFGQELDYWGIDEIYLESCCQARYHQKKEQMNEELRREAETLRENEGEQEEQGCCPDKRQKLWDLLEKPSSSVAAKILAMISILFIIVSTISLSLNTLPELQVVDEFGQFNDNPSLAHVEAVCIAWFTMEYILRLLSAPNKWNFIKAPLNIIDLLAILPYYVTLCLTESNKSVMQFQNVRRVVQIFRIMRILRILKLARHSTGLQSLGFTLRRSYNELGLLILFLAMGIMIFSSLVFFAEKDEDATKFTSIPASFWWATITMTTVGYGDIYPQTLLGKIVGGLCCIAGVLVIALPIPIIVNNFSEFYREQKRQEKAIKRREALEKAKRSGSIISINLKDAFARSMELTDVLVEKKEDSKCPVDNHLSPSRYSYQKHYCNAEVGSPGRSQHYQEVAQLGSPQRVKPSPNKTTPQHLNAKRLDDGEQREKNIKEQMEMKILTSAQARQTSPEANIGKKSFNVVDDFLVERGERSSLLPSTEGGQIGPRHQCIPPPLDLSQISTMELNKGPDNIQQMTIIKEGLYEFVSSPRSGTRDMGLVPQNVESFGVPYDSICSSSRDYSSPQKSRAIKVDLIGSKDDMLMAVMTPVTTPVSTASAKLAQLLSDDVVSRFSTSPSSTTQEGKSPLATLQSASLAQQSVSPSNSQGGGEDSAARGLEGEGQLTGLSHQGRNHMERSAVGSASSASPLSSKTSPLNFTQELVTMEGGDEAEGQEGPEQSGEKRENHIVLDGSLTPPCETSIPTERGVDESRRTVKSSCGCLLTAVDQSCRMPSLSEQLQEVRSRAEVCLYSGGRVVEVRAGVMAIANLPLPPCSKYHHIAAETMVIENSFGSNRKETLASLQRLSTALNILEKYGCNLTNPNRPKYWRTVKHNNPVFRATVDAIQGGRAVLCLYGYSNQQPDGLSFPDDVMDPDVGRVAAVTLEVMSLRMELEMLIKEAHPHPEFYERIIPALRHKDVGLNTDAVVYHSSSTSYCSDGQTKSLAFPHHHHSSRESSHGHSLSSNHQSLRSIQVFSTSSNKHPENCTICEIFRISAHCLTCLQGLCSECDRLYHSYPERANHRRTAVRLSSSSSSSSSQNRTSHSSSTWRCLHCTKVNSVQDVLCEECECPRMETIGSKAHESQPATSTEWQCKSCTMVNAANSILCEVCERPRLATRPPVTPSHPPINPPRPPAPVLGMPGDPDSQWVCQFCTYLNYSPATVCEMCDLARPEPAPLPVKLRPPSPVRRVPALPIKPKEPASEHLDSWRQRLMKEEGLKLIQLIRDGEKKGVSPEEVYTSMRVSRDSSITPCKWLKSELPLLLDQIRMSVATSSLQTTGHTTRSCEVPAEDVGKVVDPAETESVVQLSRTEAKQAWLTAGGDTERAARQALRDRVAKVKELCALGFSDEACCHEVFRQSGGEVRGALALLQRPLLEAFHKRIWSDKPEPPVDVHHPDKQHICRRLLAVYDLPSWGRCELALSLLLEHNAPYSLEDVVQAVRESHDREFIKRVLAKECPICLSVFPHSKMQSLTSCQCSVCCGCFQQHFTIAVRDKHIRDMVCPVCWEPDINDPEHLNSYFSTLDIQLRECLESEVYELFHKKLTEQALIKDPKFLWCCHCSYGFIYDGDQLKVTCFQCRNSFCAQCKKPAVTYPVGTYAAEEQTDWSSKEGFAEMTPLTPHRLHHTQYSAESIEASPSHVSTCVCEYATATSGPTCNDGCVAANTRG</sequence>
<feature type="transmembrane region" description="Helical" evidence="29">
    <location>
        <begin position="337"/>
        <end position="358"/>
    </location>
</feature>
<evidence type="ECO:0000256" key="6">
    <source>
        <dbReference type="ARBA" id="ARBA00022448"/>
    </source>
</evidence>
<dbReference type="SUPFAM" id="SSF143503">
    <property type="entry name" value="PUG domain-like"/>
    <property type="match status" value="1"/>
</dbReference>
<dbReference type="CDD" id="cd20337">
    <property type="entry name" value="BRcat_RBR_HOIP"/>
    <property type="match status" value="1"/>
</dbReference>
<keyword evidence="18" id="KW-0851">Voltage-gated channel</keyword>
<dbReference type="InterPro" id="IPR011333">
    <property type="entry name" value="SKP1/BTB/POZ_sf"/>
</dbReference>
<dbReference type="Pfam" id="PF16678">
    <property type="entry name" value="UBA_HOIP"/>
    <property type="match status" value="1"/>
</dbReference>
<feature type="domain" description="B box-type" evidence="31">
    <location>
        <begin position="1137"/>
        <end position="1183"/>
    </location>
</feature>
<evidence type="ECO:0000256" key="25">
    <source>
        <dbReference type="ARBA" id="ARBA00034430"/>
    </source>
</evidence>
<proteinExistence type="inferred from homology"/>
<evidence type="ECO:0000256" key="26">
    <source>
        <dbReference type="PROSITE-ProRule" id="PRU00322"/>
    </source>
</evidence>
<dbReference type="GO" id="GO:0051260">
    <property type="term" value="P:protein homooligomerization"/>
    <property type="evidence" value="ECO:0007669"/>
    <property type="project" value="InterPro"/>
</dbReference>
<accession>A0A6G0IJQ6</accession>
<dbReference type="SUPFAM" id="SSF90209">
    <property type="entry name" value="Ran binding protein zinc finger-like"/>
    <property type="match status" value="1"/>
</dbReference>
<protein>
    <submittedName>
        <fullName evidence="34">Potassium voltage-gated channel subfamily B member 2</fullName>
    </submittedName>
</protein>
<evidence type="ECO:0000256" key="16">
    <source>
        <dbReference type="ARBA" id="ARBA00022826"/>
    </source>
</evidence>
<dbReference type="SUPFAM" id="SSF81324">
    <property type="entry name" value="Voltage-gated potassium channels"/>
    <property type="match status" value="1"/>
</dbReference>
<dbReference type="InterPro" id="IPR001841">
    <property type="entry name" value="Znf_RING"/>
</dbReference>
<feature type="domain" description="RanBP2-type" evidence="32">
    <location>
        <begin position="1243"/>
        <end position="1272"/>
    </location>
</feature>
<dbReference type="GO" id="GO:1990450">
    <property type="term" value="F:linear polyubiquitin binding"/>
    <property type="evidence" value="ECO:0007669"/>
    <property type="project" value="TreeGrafter"/>
</dbReference>
<dbReference type="Pfam" id="PF00520">
    <property type="entry name" value="Ion_trans"/>
    <property type="match status" value="1"/>
</dbReference>
<evidence type="ECO:0000256" key="2">
    <source>
        <dbReference type="ARBA" id="ARBA00004236"/>
    </source>
</evidence>
<dbReference type="GO" id="GO:0061630">
    <property type="term" value="F:ubiquitin protein ligase activity"/>
    <property type="evidence" value="ECO:0007669"/>
    <property type="project" value="TreeGrafter"/>
</dbReference>
<evidence type="ECO:0000256" key="19">
    <source>
        <dbReference type="ARBA" id="ARBA00022958"/>
    </source>
</evidence>
<comment type="subcellular location">
    <subcellularLocation>
        <location evidence="2">Cell membrane</location>
    </subcellularLocation>
    <subcellularLocation>
        <location evidence="3">Cell projection</location>
        <location evidence="3">Dendrite</location>
    </subcellularLocation>
    <subcellularLocation>
        <location evidence="1">Membrane</location>
        <topology evidence="1">Multi-pass membrane protein</topology>
    </subcellularLocation>
    <subcellularLocation>
        <location evidence="4">Perikaryon</location>
    </subcellularLocation>
</comment>
<dbReference type="SMART" id="SM00547">
    <property type="entry name" value="ZnF_RBZ"/>
    <property type="match status" value="3"/>
</dbReference>
<keyword evidence="6" id="KW-0813">Transport</keyword>
<dbReference type="Pfam" id="PF09409">
    <property type="entry name" value="PUB"/>
    <property type="match status" value="1"/>
</dbReference>
<evidence type="ECO:0000256" key="18">
    <source>
        <dbReference type="ARBA" id="ARBA00022882"/>
    </source>
</evidence>
<evidence type="ECO:0000256" key="27">
    <source>
        <dbReference type="SAM" id="Coils"/>
    </source>
</evidence>
<dbReference type="Pfam" id="PF02214">
    <property type="entry name" value="BTB_2"/>
    <property type="match status" value="1"/>
</dbReference>
<keyword evidence="27" id="KW-0175">Coiled coil</keyword>
<dbReference type="PROSITE" id="PS51873">
    <property type="entry name" value="TRIAD"/>
    <property type="match status" value="1"/>
</dbReference>
<keyword evidence="13" id="KW-0677">Repeat</keyword>
<dbReference type="InterPro" id="IPR003968">
    <property type="entry name" value="K_chnl_volt-dep_Kv"/>
</dbReference>
<feature type="domain" description="RING-type" evidence="30">
    <location>
        <begin position="1613"/>
        <end position="1661"/>
    </location>
</feature>
<dbReference type="InterPro" id="IPR018997">
    <property type="entry name" value="PUB_domain"/>
</dbReference>
<dbReference type="InterPro" id="IPR036443">
    <property type="entry name" value="Znf_RanBP2_sf"/>
</dbReference>